<keyword evidence="3" id="KW-0813">Transport</keyword>
<protein>
    <recommendedName>
        <fullName evidence="6">Exportin-1 C-terminal domain-containing protein</fullName>
    </recommendedName>
</protein>
<dbReference type="GO" id="GO:0006611">
    <property type="term" value="P:protein export from nucleus"/>
    <property type="evidence" value="ECO:0007669"/>
    <property type="project" value="InterPro"/>
</dbReference>
<dbReference type="PANTHER" id="PTHR11223:SF2">
    <property type="entry name" value="EXPORTIN-1"/>
    <property type="match status" value="1"/>
</dbReference>
<evidence type="ECO:0000313" key="8">
    <source>
        <dbReference type="Proteomes" id="UP000541444"/>
    </source>
</evidence>
<dbReference type="Pfam" id="PF08767">
    <property type="entry name" value="CRM1_C"/>
    <property type="match status" value="1"/>
</dbReference>
<dbReference type="GO" id="GO:0000056">
    <property type="term" value="P:ribosomal small subunit export from nucleus"/>
    <property type="evidence" value="ECO:0007669"/>
    <property type="project" value="TreeGrafter"/>
</dbReference>
<dbReference type="GO" id="GO:0005737">
    <property type="term" value="C:cytoplasm"/>
    <property type="evidence" value="ECO:0007669"/>
    <property type="project" value="TreeGrafter"/>
</dbReference>
<evidence type="ECO:0000256" key="4">
    <source>
        <dbReference type="ARBA" id="ARBA00022927"/>
    </source>
</evidence>
<dbReference type="OrthoDB" id="1687588at2759"/>
<sequence>MHESHPGVQDMACDTCLKIVQRCKRKFVIIQVGEHEPFVSELLTGLPTTVMDLEPHQIHSFYESVGLMIQAEPDQVKRDEYLQRLMELPNQKWAEIIGQAWLSVDYLKDQNVIRTVLNILQTNTSVASSLGDYARNSSDTGESEVLSLFATIINKYKGVMTEVVPRIFEAIFECTLAMITTNFDDYPEHRLKFFSLLHAIATFCFLALICLSPQQLKVIMDSIIWAFQHTERNIAETGLNLLLAMLKNFQASELCNQFHQTYFLNIEQEIFAILTEFPQAWVQASHVSAVALIFFGKLWFFDRAVVGFIYCISDIPSQHYVCW</sequence>
<feature type="domain" description="Exportin-1 C-terminal" evidence="6">
    <location>
        <begin position="57"/>
        <end position="296"/>
    </location>
</feature>
<dbReference type="InterPro" id="IPR014877">
    <property type="entry name" value="XPO1_C_dom"/>
</dbReference>
<evidence type="ECO:0000313" key="7">
    <source>
        <dbReference type="EMBL" id="KAF6175500.1"/>
    </source>
</evidence>
<dbReference type="GO" id="GO:0000055">
    <property type="term" value="P:ribosomal large subunit export from nucleus"/>
    <property type="evidence" value="ECO:0007669"/>
    <property type="project" value="TreeGrafter"/>
</dbReference>
<dbReference type="InterPro" id="IPR011989">
    <property type="entry name" value="ARM-like"/>
</dbReference>
<dbReference type="GO" id="GO:0005634">
    <property type="term" value="C:nucleus"/>
    <property type="evidence" value="ECO:0007669"/>
    <property type="project" value="UniProtKB-SubCell"/>
</dbReference>
<keyword evidence="5" id="KW-0539">Nucleus</keyword>
<dbReference type="Gene3D" id="1.25.10.10">
    <property type="entry name" value="Leucine-rich Repeat Variant"/>
    <property type="match status" value="1"/>
</dbReference>
<dbReference type="Proteomes" id="UP000541444">
    <property type="component" value="Unassembled WGS sequence"/>
</dbReference>
<comment type="caution">
    <text evidence="7">The sequence shown here is derived from an EMBL/GenBank/DDBJ whole genome shotgun (WGS) entry which is preliminary data.</text>
</comment>
<accession>A0A7J7P828</accession>
<keyword evidence="4" id="KW-0653">Protein transport</keyword>
<evidence type="ECO:0000256" key="3">
    <source>
        <dbReference type="ARBA" id="ARBA00022448"/>
    </source>
</evidence>
<keyword evidence="8" id="KW-1185">Reference proteome</keyword>
<gene>
    <name evidence="7" type="ORF">GIB67_021990</name>
</gene>
<name>A0A7J7P828_9MAGN</name>
<proteinExistence type="inferred from homology"/>
<reference evidence="7 8" key="1">
    <citation type="journal article" date="2020" name="IScience">
        <title>Genome Sequencing of the Endangered Kingdonia uniflora (Circaeasteraceae, Ranunculales) Reveals Potential Mechanisms of Evolutionary Specialization.</title>
        <authorList>
            <person name="Sun Y."/>
            <person name="Deng T."/>
            <person name="Zhang A."/>
            <person name="Moore M.J."/>
            <person name="Landis J.B."/>
            <person name="Lin N."/>
            <person name="Zhang H."/>
            <person name="Zhang X."/>
            <person name="Huang J."/>
            <person name="Zhang X."/>
            <person name="Sun H."/>
            <person name="Wang H."/>
        </authorList>
    </citation>
    <scope>NUCLEOTIDE SEQUENCE [LARGE SCALE GENOMIC DNA]</scope>
    <source>
        <strain evidence="7">TB1705</strain>
        <tissue evidence="7">Leaf</tissue>
    </source>
</reference>
<comment type="subcellular location">
    <subcellularLocation>
        <location evidence="1">Nucleus</location>
    </subcellularLocation>
</comment>
<dbReference type="EMBL" id="JACGCM010000182">
    <property type="protein sequence ID" value="KAF6175500.1"/>
    <property type="molecule type" value="Genomic_DNA"/>
</dbReference>
<dbReference type="GO" id="GO:0005049">
    <property type="term" value="F:nuclear export signal receptor activity"/>
    <property type="evidence" value="ECO:0007669"/>
    <property type="project" value="InterPro"/>
</dbReference>
<comment type="similarity">
    <text evidence="2">Belongs to the exportin family.</text>
</comment>
<evidence type="ECO:0000256" key="5">
    <source>
        <dbReference type="ARBA" id="ARBA00023242"/>
    </source>
</evidence>
<organism evidence="7 8">
    <name type="scientific">Kingdonia uniflora</name>
    <dbReference type="NCBI Taxonomy" id="39325"/>
    <lineage>
        <taxon>Eukaryota</taxon>
        <taxon>Viridiplantae</taxon>
        <taxon>Streptophyta</taxon>
        <taxon>Embryophyta</taxon>
        <taxon>Tracheophyta</taxon>
        <taxon>Spermatophyta</taxon>
        <taxon>Magnoliopsida</taxon>
        <taxon>Ranunculales</taxon>
        <taxon>Circaeasteraceae</taxon>
        <taxon>Kingdonia</taxon>
    </lineage>
</organism>
<dbReference type="PANTHER" id="PTHR11223">
    <property type="entry name" value="EXPORTIN 1/5"/>
    <property type="match status" value="1"/>
</dbReference>
<dbReference type="SUPFAM" id="SSF48371">
    <property type="entry name" value="ARM repeat"/>
    <property type="match status" value="1"/>
</dbReference>
<evidence type="ECO:0000259" key="6">
    <source>
        <dbReference type="SMART" id="SM01102"/>
    </source>
</evidence>
<dbReference type="InterPro" id="IPR016024">
    <property type="entry name" value="ARM-type_fold"/>
</dbReference>
<dbReference type="InterPro" id="IPR045065">
    <property type="entry name" value="XPO1/5"/>
</dbReference>
<evidence type="ECO:0000256" key="2">
    <source>
        <dbReference type="ARBA" id="ARBA00009466"/>
    </source>
</evidence>
<dbReference type="SMART" id="SM01102">
    <property type="entry name" value="CRM1_C"/>
    <property type="match status" value="1"/>
</dbReference>
<dbReference type="AlphaFoldDB" id="A0A7J7P828"/>
<evidence type="ECO:0000256" key="1">
    <source>
        <dbReference type="ARBA" id="ARBA00004123"/>
    </source>
</evidence>